<dbReference type="Proteomes" id="UP000246145">
    <property type="component" value="Unassembled WGS sequence"/>
</dbReference>
<name>A0A2U1CIJ8_9BURK</name>
<gene>
    <name evidence="3" type="ORF">C7440_3318</name>
</gene>
<dbReference type="EMBL" id="QEKO01000006">
    <property type="protein sequence ID" value="PVY60814.1"/>
    <property type="molecule type" value="Genomic_DNA"/>
</dbReference>
<reference evidence="3 4" key="1">
    <citation type="submission" date="2018-04" db="EMBL/GenBank/DDBJ databases">
        <title>Genomic Encyclopedia of Type Strains, Phase IV (KMG-IV): sequencing the most valuable type-strain genomes for metagenomic binning, comparative biology and taxonomic classification.</title>
        <authorList>
            <person name="Goeker M."/>
        </authorList>
    </citation>
    <scope>NUCLEOTIDE SEQUENCE [LARGE SCALE GENOMIC DNA]</scope>
    <source>
        <strain evidence="3 4">DSM 10065</strain>
    </source>
</reference>
<evidence type="ECO:0000313" key="3">
    <source>
        <dbReference type="EMBL" id="PVY60814.1"/>
    </source>
</evidence>
<dbReference type="STRING" id="1231391.GCA_000308195_03295"/>
<dbReference type="Pfam" id="PF18197">
    <property type="entry name" value="TTHB210-like"/>
    <property type="match status" value="1"/>
</dbReference>
<keyword evidence="4" id="KW-1185">Reference proteome</keyword>
<accession>A0A2U1CIJ8</accession>
<feature type="domain" description="TTHB210-like" evidence="2">
    <location>
        <begin position="75"/>
        <end position="115"/>
    </location>
</feature>
<feature type="chain" id="PRO_5015738516" description="TTHB210-like domain-containing protein" evidence="1">
    <location>
        <begin position="27"/>
        <end position="144"/>
    </location>
</feature>
<keyword evidence="1" id="KW-0732">Signal</keyword>
<dbReference type="Gene3D" id="3.30.200.270">
    <property type="match status" value="1"/>
</dbReference>
<protein>
    <recommendedName>
        <fullName evidence="2">TTHB210-like domain-containing protein</fullName>
    </recommendedName>
</protein>
<dbReference type="AlphaFoldDB" id="A0A2U1CIJ8"/>
<feature type="signal peptide" evidence="1">
    <location>
        <begin position="1"/>
        <end position="26"/>
    </location>
</feature>
<sequence length="144" mass="15174">MIRPILTTVAAAAVLAFSLGVPGAMAAEPSVLNAPPPAPYKAVSSLVKLPDFIPGMGQLFVNADTLPAGPFLGYDHDGSLVNTTYMIPLSLMTSDMHLNDLKAPAGSVDHVDIMYNAGHPGVAEPHIHIVLWNVPVDQENRVAK</sequence>
<dbReference type="InterPro" id="IPR040832">
    <property type="entry name" value="TTHB210-like_dom"/>
</dbReference>
<proteinExistence type="predicted"/>
<organism evidence="3 4">
    <name type="scientific">Pusillimonas noertemannii</name>
    <dbReference type="NCBI Taxonomy" id="305977"/>
    <lineage>
        <taxon>Bacteria</taxon>
        <taxon>Pseudomonadati</taxon>
        <taxon>Pseudomonadota</taxon>
        <taxon>Betaproteobacteria</taxon>
        <taxon>Burkholderiales</taxon>
        <taxon>Alcaligenaceae</taxon>
        <taxon>Pusillimonas</taxon>
    </lineage>
</organism>
<dbReference type="RefSeq" id="WP_243410957.1">
    <property type="nucleotide sequence ID" value="NZ_JACCEX010000007.1"/>
</dbReference>
<evidence type="ECO:0000259" key="2">
    <source>
        <dbReference type="Pfam" id="PF18197"/>
    </source>
</evidence>
<evidence type="ECO:0000313" key="4">
    <source>
        <dbReference type="Proteomes" id="UP000246145"/>
    </source>
</evidence>
<comment type="caution">
    <text evidence="3">The sequence shown here is derived from an EMBL/GenBank/DDBJ whole genome shotgun (WGS) entry which is preliminary data.</text>
</comment>
<evidence type="ECO:0000256" key="1">
    <source>
        <dbReference type="SAM" id="SignalP"/>
    </source>
</evidence>